<name>A0A4V5TP40_BACMY</name>
<reference evidence="1 2" key="1">
    <citation type="journal article" date="2019" name="Environ. Microbiol.">
        <title>An active ?-lactamase is a part of an orchestrated cell wall stress resistance network of Bacillus subtilis and related rhizosphere species.</title>
        <authorList>
            <person name="Bucher T."/>
            <person name="Keren-Paz A."/>
            <person name="Hausser J."/>
            <person name="Olender T."/>
            <person name="Cytryn E."/>
            <person name="Kolodkin-Gal I."/>
        </authorList>
    </citation>
    <scope>NUCLEOTIDE SEQUENCE [LARGE SCALE GENOMIC DNA]</scope>
    <source>
        <strain evidence="1 2">I186</strain>
    </source>
</reference>
<organism evidence="1 2">
    <name type="scientific">Bacillus mycoides</name>
    <dbReference type="NCBI Taxonomy" id="1405"/>
    <lineage>
        <taxon>Bacteria</taxon>
        <taxon>Bacillati</taxon>
        <taxon>Bacillota</taxon>
        <taxon>Bacilli</taxon>
        <taxon>Bacillales</taxon>
        <taxon>Bacillaceae</taxon>
        <taxon>Bacillus</taxon>
        <taxon>Bacillus cereus group</taxon>
    </lineage>
</organism>
<dbReference type="Proteomes" id="UP000305524">
    <property type="component" value="Unassembled WGS sequence"/>
</dbReference>
<dbReference type="EMBL" id="SZOD01001357">
    <property type="protein sequence ID" value="TKI78253.1"/>
    <property type="molecule type" value="Genomic_DNA"/>
</dbReference>
<proteinExistence type="predicted"/>
<feature type="non-terminal residue" evidence="1">
    <location>
        <position position="1"/>
    </location>
</feature>
<protein>
    <submittedName>
        <fullName evidence="1">SH3 domain-containing protein</fullName>
    </submittedName>
</protein>
<dbReference type="AlphaFoldDB" id="A0A4V5TP40"/>
<evidence type="ECO:0000313" key="2">
    <source>
        <dbReference type="Proteomes" id="UP000305524"/>
    </source>
</evidence>
<evidence type="ECO:0000313" key="1">
    <source>
        <dbReference type="EMBL" id="TKI78253.1"/>
    </source>
</evidence>
<gene>
    <name evidence="1" type="ORF">FC701_34465</name>
</gene>
<sequence length="93" mass="10698">NSKNENDLYRVLNDEVLFKGKSYKKDELKFDEDIFHELQVALTMGGEFANDTKKVYKVPSGLTESNQPKQEHFIYATVTGNKTKILAEPKRES</sequence>
<accession>A0A4V5TP40</accession>
<feature type="non-terminal residue" evidence="1">
    <location>
        <position position="93"/>
    </location>
</feature>
<comment type="caution">
    <text evidence="1">The sequence shown here is derived from an EMBL/GenBank/DDBJ whole genome shotgun (WGS) entry which is preliminary data.</text>
</comment>